<feature type="transmembrane region" description="Helical" evidence="6">
    <location>
        <begin position="353"/>
        <end position="371"/>
    </location>
</feature>
<feature type="transmembrane region" description="Helical" evidence="6">
    <location>
        <begin position="224"/>
        <end position="249"/>
    </location>
</feature>
<dbReference type="EMBL" id="CAEZYC010000001">
    <property type="protein sequence ID" value="CAB4696316.1"/>
    <property type="molecule type" value="Genomic_DNA"/>
</dbReference>
<evidence type="ECO:0000313" key="12">
    <source>
        <dbReference type="EMBL" id="CAB4847403.1"/>
    </source>
</evidence>
<dbReference type="InterPro" id="IPR020846">
    <property type="entry name" value="MFS_dom"/>
</dbReference>
<feature type="transmembrane region" description="Helical" evidence="6">
    <location>
        <begin position="287"/>
        <end position="304"/>
    </location>
</feature>
<dbReference type="EMBL" id="CAESAD010000001">
    <property type="protein sequence ID" value="CAB4332729.1"/>
    <property type="molecule type" value="Genomic_DNA"/>
</dbReference>
<evidence type="ECO:0000313" key="13">
    <source>
        <dbReference type="EMBL" id="CAB5055274.1"/>
    </source>
</evidence>
<dbReference type="GO" id="GO:0022857">
    <property type="term" value="F:transmembrane transporter activity"/>
    <property type="evidence" value="ECO:0007669"/>
    <property type="project" value="InterPro"/>
</dbReference>
<evidence type="ECO:0000256" key="4">
    <source>
        <dbReference type="ARBA" id="ARBA00022989"/>
    </source>
</evidence>
<evidence type="ECO:0000313" key="10">
    <source>
        <dbReference type="EMBL" id="CAB4696316.1"/>
    </source>
</evidence>
<organism evidence="8">
    <name type="scientific">freshwater metagenome</name>
    <dbReference type="NCBI Taxonomy" id="449393"/>
    <lineage>
        <taxon>unclassified sequences</taxon>
        <taxon>metagenomes</taxon>
        <taxon>ecological metagenomes</taxon>
    </lineage>
</organism>
<name>A0A6J5YXH3_9ZZZZ</name>
<feature type="transmembrane region" description="Helical" evidence="6">
    <location>
        <begin position="146"/>
        <end position="167"/>
    </location>
</feature>
<feature type="domain" description="Major facilitator superfamily (MFS) profile" evidence="7">
    <location>
        <begin position="13"/>
        <end position="412"/>
    </location>
</feature>
<dbReference type="SUPFAM" id="SSF103473">
    <property type="entry name" value="MFS general substrate transporter"/>
    <property type="match status" value="1"/>
</dbReference>
<feature type="transmembrane region" description="Helical" evidence="6">
    <location>
        <begin position="79"/>
        <end position="100"/>
    </location>
</feature>
<dbReference type="Gene3D" id="1.20.1250.20">
    <property type="entry name" value="MFS general substrate transporter like domains"/>
    <property type="match status" value="1"/>
</dbReference>
<feature type="transmembrane region" description="Helical" evidence="6">
    <location>
        <begin position="261"/>
        <end position="280"/>
    </location>
</feature>
<feature type="transmembrane region" description="Helical" evidence="6">
    <location>
        <begin position="52"/>
        <end position="72"/>
    </location>
</feature>
<evidence type="ECO:0000256" key="1">
    <source>
        <dbReference type="ARBA" id="ARBA00004651"/>
    </source>
</evidence>
<accession>A0A6J5YXH3</accession>
<dbReference type="InterPro" id="IPR036259">
    <property type="entry name" value="MFS_trans_sf"/>
</dbReference>
<dbReference type="PROSITE" id="PS50850">
    <property type="entry name" value="MFS"/>
    <property type="match status" value="1"/>
</dbReference>
<evidence type="ECO:0000313" key="9">
    <source>
        <dbReference type="EMBL" id="CAB4333177.1"/>
    </source>
</evidence>
<keyword evidence="3 6" id="KW-0812">Transmembrane</keyword>
<gene>
    <name evidence="10" type="ORF">UFOPK2648_00047</name>
    <name evidence="11" type="ORF">UFOPK3037_00850</name>
    <name evidence="12" type="ORF">UFOPK3278_00575</name>
    <name evidence="9" type="ORF">UFOPK3406_00376</name>
    <name evidence="8" type="ORF">UFOPK3925_00344</name>
    <name evidence="13" type="ORF">UFOPK4301_01304</name>
</gene>
<dbReference type="EMBL" id="CAFAAO010000009">
    <property type="protein sequence ID" value="CAB4804353.1"/>
    <property type="molecule type" value="Genomic_DNA"/>
</dbReference>
<keyword evidence="5 6" id="KW-0472">Membrane</keyword>
<reference evidence="8" key="1">
    <citation type="submission" date="2020-05" db="EMBL/GenBank/DDBJ databases">
        <authorList>
            <person name="Chiriac C."/>
            <person name="Salcher M."/>
            <person name="Ghai R."/>
            <person name="Kavagutti S V."/>
        </authorList>
    </citation>
    <scope>NUCLEOTIDE SEQUENCE</scope>
</reference>
<dbReference type="EMBL" id="CAFBIX010000016">
    <property type="protein sequence ID" value="CAB4847403.1"/>
    <property type="molecule type" value="Genomic_DNA"/>
</dbReference>
<dbReference type="AlphaFoldDB" id="A0A6J5YXH3"/>
<dbReference type="GO" id="GO:0005886">
    <property type="term" value="C:plasma membrane"/>
    <property type="evidence" value="ECO:0007669"/>
    <property type="project" value="UniProtKB-SubCell"/>
</dbReference>
<evidence type="ECO:0000256" key="6">
    <source>
        <dbReference type="SAM" id="Phobius"/>
    </source>
</evidence>
<dbReference type="InterPro" id="IPR011701">
    <property type="entry name" value="MFS"/>
</dbReference>
<dbReference type="EMBL" id="CAFBQG010000209">
    <property type="protein sequence ID" value="CAB5055274.1"/>
    <property type="molecule type" value="Genomic_DNA"/>
</dbReference>
<feature type="transmembrane region" description="Helical" evidence="6">
    <location>
        <begin position="310"/>
        <end position="332"/>
    </location>
</feature>
<evidence type="ECO:0000256" key="5">
    <source>
        <dbReference type="ARBA" id="ARBA00023136"/>
    </source>
</evidence>
<dbReference type="CDD" id="cd06173">
    <property type="entry name" value="MFS_MefA_like"/>
    <property type="match status" value="1"/>
</dbReference>
<protein>
    <submittedName>
        <fullName evidence="8">Unannotated protein</fullName>
    </submittedName>
</protein>
<feature type="transmembrane region" description="Helical" evidence="6">
    <location>
        <begin position="12"/>
        <end position="40"/>
    </location>
</feature>
<evidence type="ECO:0000313" key="11">
    <source>
        <dbReference type="EMBL" id="CAB4804353.1"/>
    </source>
</evidence>
<evidence type="ECO:0000256" key="3">
    <source>
        <dbReference type="ARBA" id="ARBA00022692"/>
    </source>
</evidence>
<evidence type="ECO:0000313" key="8">
    <source>
        <dbReference type="EMBL" id="CAB4332729.1"/>
    </source>
</evidence>
<feature type="transmembrane region" description="Helical" evidence="6">
    <location>
        <begin position="377"/>
        <end position="397"/>
    </location>
</feature>
<proteinExistence type="predicted"/>
<comment type="subcellular location">
    <subcellularLocation>
        <location evidence="1">Cell membrane</location>
        <topology evidence="1">Multi-pass membrane protein</topology>
    </subcellularLocation>
</comment>
<evidence type="ECO:0000256" key="2">
    <source>
        <dbReference type="ARBA" id="ARBA00022475"/>
    </source>
</evidence>
<dbReference type="Pfam" id="PF07690">
    <property type="entry name" value="MFS_1"/>
    <property type="match status" value="1"/>
</dbReference>
<dbReference type="EMBL" id="CAESAI010000005">
    <property type="protein sequence ID" value="CAB4333177.1"/>
    <property type="molecule type" value="Genomic_DNA"/>
</dbReference>
<dbReference type="PANTHER" id="PTHR23513">
    <property type="entry name" value="INTEGRAL MEMBRANE EFFLUX PROTEIN-RELATED"/>
    <property type="match status" value="1"/>
</dbReference>
<feature type="transmembrane region" description="Helical" evidence="6">
    <location>
        <begin position="173"/>
        <end position="192"/>
    </location>
</feature>
<sequence>MLTDLKRLWLMPAFRTLLIARIISNLGNGVAPIALAFGVLGLDGATPTTLSIVMAAQLGPMVLFMLFGGVLADRFPRAMVVGLSDIFLSAFVILNGVMLINGTATVLSLAVIAFISGSLNALWWPAFAGMIPEIVPEENLQSANSVIGLGANTANITGTVAGGIIVAGIGAGWALVADGISFFIAGILVFTLRSFGKTREQNEHSPTVFQDLAHGWKEFSSRSWVVAVVAGYSVIAMIFESVFAVVGPVHAEQVLGGPKPWSWILAALSAGMVAGVLVSMKVRPRRPLVVGLVAQIGVVVWIFTMGVTNWIPLIMVSAFFAGIALDFFMVLWQTAMQSNIPRESLSRVTSYDAFGSLALAPFGLIVAGPITERFGSETTLIAMSALFVVVLAAMLAVPGVRHLQGQNAELSQ</sequence>
<keyword evidence="4 6" id="KW-1133">Transmembrane helix</keyword>
<feature type="transmembrane region" description="Helical" evidence="6">
    <location>
        <begin position="106"/>
        <end position="125"/>
    </location>
</feature>
<dbReference type="PANTHER" id="PTHR23513:SF11">
    <property type="entry name" value="STAPHYLOFERRIN A TRANSPORTER"/>
    <property type="match status" value="1"/>
</dbReference>
<keyword evidence="2" id="KW-1003">Cell membrane</keyword>
<evidence type="ECO:0000259" key="7">
    <source>
        <dbReference type="PROSITE" id="PS50850"/>
    </source>
</evidence>